<dbReference type="InterPro" id="IPR039647">
    <property type="entry name" value="EF_hand_pair_protein_CML-like"/>
</dbReference>
<protein>
    <recommendedName>
        <fullName evidence="4">EF-hand domain-containing protein</fullName>
    </recommendedName>
</protein>
<feature type="domain" description="EF-hand" evidence="4">
    <location>
        <begin position="137"/>
        <end position="172"/>
    </location>
</feature>
<sequence length="244" mass="25827">MAQLGSLSAETETLSHVSRLVEAFRAFDSDNDGSITAAELRGIMSSLGCGGNYGSDCGGGNRVVVVVVVVEYVMYDSGCGCSGDSSDNIGNTVVVASSCPGSLPKSTGEKVPGLIGELQQLILVIVLVYNLVHLYNPSEEDVEAMMQKGDKNKDGVLSIEEFLEMNTNELGLGGLQIHLTIALQALDVADDEDLTAKELHEVLGNMQGGDLSLNFCEEVIASMDRDDDGAISFEDFKLIVNALL</sequence>
<keyword evidence="3" id="KW-0106">Calcium</keyword>
<dbReference type="GO" id="GO:0005509">
    <property type="term" value="F:calcium ion binding"/>
    <property type="evidence" value="ECO:0007669"/>
    <property type="project" value="InterPro"/>
</dbReference>
<dbReference type="EMBL" id="JACBKZ010000003">
    <property type="protein sequence ID" value="KAF5954921.1"/>
    <property type="molecule type" value="Genomic_DNA"/>
</dbReference>
<comment type="caution">
    <text evidence="5">The sequence shown here is derived from an EMBL/GenBank/DDBJ whole genome shotgun (WGS) entry which is preliminary data.</text>
</comment>
<evidence type="ECO:0000259" key="4">
    <source>
        <dbReference type="PROSITE" id="PS50222"/>
    </source>
</evidence>
<evidence type="ECO:0000313" key="6">
    <source>
        <dbReference type="Proteomes" id="UP000593564"/>
    </source>
</evidence>
<gene>
    <name evidence="5" type="ORF">HYC85_007777</name>
</gene>
<evidence type="ECO:0000313" key="5">
    <source>
        <dbReference type="EMBL" id="KAF5954921.1"/>
    </source>
</evidence>
<dbReference type="AlphaFoldDB" id="A0A7J7HRT0"/>
<accession>A0A7J7HRT0</accession>
<dbReference type="SUPFAM" id="SSF47473">
    <property type="entry name" value="EF-hand"/>
    <property type="match status" value="1"/>
</dbReference>
<organism evidence="5 6">
    <name type="scientific">Camellia sinensis</name>
    <name type="common">Tea plant</name>
    <name type="synonym">Thea sinensis</name>
    <dbReference type="NCBI Taxonomy" id="4442"/>
    <lineage>
        <taxon>Eukaryota</taxon>
        <taxon>Viridiplantae</taxon>
        <taxon>Streptophyta</taxon>
        <taxon>Embryophyta</taxon>
        <taxon>Tracheophyta</taxon>
        <taxon>Spermatophyta</taxon>
        <taxon>Magnoliopsida</taxon>
        <taxon>eudicotyledons</taxon>
        <taxon>Gunneridae</taxon>
        <taxon>Pentapetalae</taxon>
        <taxon>asterids</taxon>
        <taxon>Ericales</taxon>
        <taxon>Theaceae</taxon>
        <taxon>Camellia</taxon>
    </lineage>
</organism>
<evidence type="ECO:0000256" key="1">
    <source>
        <dbReference type="ARBA" id="ARBA00022723"/>
    </source>
</evidence>
<dbReference type="SMART" id="SM00054">
    <property type="entry name" value="EFh"/>
    <property type="match status" value="3"/>
</dbReference>
<keyword evidence="2" id="KW-0677">Repeat</keyword>
<keyword evidence="1" id="KW-0479">Metal-binding</keyword>
<dbReference type="Proteomes" id="UP000593564">
    <property type="component" value="Unassembled WGS sequence"/>
</dbReference>
<dbReference type="CDD" id="cd00051">
    <property type="entry name" value="EFh"/>
    <property type="match status" value="2"/>
</dbReference>
<feature type="domain" description="EF-hand" evidence="4">
    <location>
        <begin position="15"/>
        <end position="50"/>
    </location>
</feature>
<dbReference type="InterPro" id="IPR018247">
    <property type="entry name" value="EF_Hand_1_Ca_BS"/>
</dbReference>
<dbReference type="InterPro" id="IPR011992">
    <property type="entry name" value="EF-hand-dom_pair"/>
</dbReference>
<dbReference type="Pfam" id="PF13405">
    <property type="entry name" value="EF-hand_6"/>
    <property type="match status" value="1"/>
</dbReference>
<reference evidence="5 6" key="2">
    <citation type="submission" date="2020-07" db="EMBL/GenBank/DDBJ databases">
        <title>Genome assembly of wild tea tree DASZ reveals pedigree and selection history of tea varieties.</title>
        <authorList>
            <person name="Zhang W."/>
        </authorList>
    </citation>
    <scope>NUCLEOTIDE SEQUENCE [LARGE SCALE GENOMIC DNA]</scope>
    <source>
        <strain evidence="6">cv. G240</strain>
        <tissue evidence="5">Leaf</tissue>
    </source>
</reference>
<reference evidence="6" key="1">
    <citation type="journal article" date="2020" name="Nat. Commun.">
        <title>Genome assembly of wild tea tree DASZ reveals pedigree and selection history of tea varieties.</title>
        <authorList>
            <person name="Zhang W."/>
            <person name="Zhang Y."/>
            <person name="Qiu H."/>
            <person name="Guo Y."/>
            <person name="Wan H."/>
            <person name="Zhang X."/>
            <person name="Scossa F."/>
            <person name="Alseekh S."/>
            <person name="Zhang Q."/>
            <person name="Wang P."/>
            <person name="Xu L."/>
            <person name="Schmidt M.H."/>
            <person name="Jia X."/>
            <person name="Li D."/>
            <person name="Zhu A."/>
            <person name="Guo F."/>
            <person name="Chen W."/>
            <person name="Ni D."/>
            <person name="Usadel B."/>
            <person name="Fernie A.R."/>
            <person name="Wen W."/>
        </authorList>
    </citation>
    <scope>NUCLEOTIDE SEQUENCE [LARGE SCALE GENOMIC DNA]</scope>
    <source>
        <strain evidence="6">cv. G240</strain>
    </source>
</reference>
<name>A0A7J7HRT0_CAMSI</name>
<evidence type="ECO:0000256" key="3">
    <source>
        <dbReference type="ARBA" id="ARBA00022837"/>
    </source>
</evidence>
<dbReference type="Pfam" id="PF13833">
    <property type="entry name" value="EF-hand_8"/>
    <property type="match status" value="2"/>
</dbReference>
<dbReference type="Gene3D" id="1.10.238.10">
    <property type="entry name" value="EF-hand"/>
    <property type="match status" value="3"/>
</dbReference>
<dbReference type="PANTHER" id="PTHR10891">
    <property type="entry name" value="EF-HAND CALCIUM-BINDING DOMAIN CONTAINING PROTEIN"/>
    <property type="match status" value="1"/>
</dbReference>
<evidence type="ECO:0000256" key="2">
    <source>
        <dbReference type="ARBA" id="ARBA00022737"/>
    </source>
</evidence>
<proteinExistence type="predicted"/>
<dbReference type="PROSITE" id="PS50222">
    <property type="entry name" value="EF_HAND_2"/>
    <property type="match status" value="3"/>
</dbReference>
<feature type="domain" description="EF-hand" evidence="4">
    <location>
        <begin position="211"/>
        <end position="244"/>
    </location>
</feature>
<dbReference type="InterPro" id="IPR002048">
    <property type="entry name" value="EF_hand_dom"/>
</dbReference>
<dbReference type="PROSITE" id="PS00018">
    <property type="entry name" value="EF_HAND_1"/>
    <property type="match status" value="3"/>
</dbReference>
<keyword evidence="6" id="KW-1185">Reference proteome</keyword>